<organism evidence="1 2">
    <name type="scientific">Cardiocondyla obscurior</name>
    <dbReference type="NCBI Taxonomy" id="286306"/>
    <lineage>
        <taxon>Eukaryota</taxon>
        <taxon>Metazoa</taxon>
        <taxon>Ecdysozoa</taxon>
        <taxon>Arthropoda</taxon>
        <taxon>Hexapoda</taxon>
        <taxon>Insecta</taxon>
        <taxon>Pterygota</taxon>
        <taxon>Neoptera</taxon>
        <taxon>Endopterygota</taxon>
        <taxon>Hymenoptera</taxon>
        <taxon>Apocrita</taxon>
        <taxon>Aculeata</taxon>
        <taxon>Formicoidea</taxon>
        <taxon>Formicidae</taxon>
        <taxon>Myrmicinae</taxon>
        <taxon>Cardiocondyla</taxon>
    </lineage>
</organism>
<accession>A0AAW2EJQ8</accession>
<dbReference type="Proteomes" id="UP001430953">
    <property type="component" value="Unassembled WGS sequence"/>
</dbReference>
<dbReference type="AlphaFoldDB" id="A0AAW2EJQ8"/>
<dbReference type="EMBL" id="JADYXP020000021">
    <property type="protein sequence ID" value="KAL0103160.1"/>
    <property type="molecule type" value="Genomic_DNA"/>
</dbReference>
<reference evidence="1 2" key="1">
    <citation type="submission" date="2023-03" db="EMBL/GenBank/DDBJ databases">
        <title>High recombination rates correlate with genetic variation in Cardiocondyla obscurior ants.</title>
        <authorList>
            <person name="Errbii M."/>
        </authorList>
    </citation>
    <scope>NUCLEOTIDE SEQUENCE [LARGE SCALE GENOMIC DNA]</scope>
    <source>
        <strain evidence="1">Alpha-2009</strain>
        <tissue evidence="1">Whole body</tissue>
    </source>
</reference>
<evidence type="ECO:0000313" key="1">
    <source>
        <dbReference type="EMBL" id="KAL0103160.1"/>
    </source>
</evidence>
<keyword evidence="2" id="KW-1185">Reference proteome</keyword>
<sequence>MKYISSHIRYLDENARVSNRETRRYTRNVRKLIFLLAIIFTDVSTDFDQRRSCFRCRRLIGTKRKRLKHSGCTAKSSRKRNIPEIRTHSLIQSIGRSGERERKPKKNVYKMFYYKVKKNRKKEKYKRR</sequence>
<name>A0AAW2EJQ8_9HYME</name>
<gene>
    <name evidence="1" type="ORF">PUN28_017469</name>
</gene>
<proteinExistence type="predicted"/>
<comment type="caution">
    <text evidence="1">The sequence shown here is derived from an EMBL/GenBank/DDBJ whole genome shotgun (WGS) entry which is preliminary data.</text>
</comment>
<protein>
    <submittedName>
        <fullName evidence="1">Uncharacterized protein</fullName>
    </submittedName>
</protein>
<evidence type="ECO:0000313" key="2">
    <source>
        <dbReference type="Proteomes" id="UP001430953"/>
    </source>
</evidence>